<dbReference type="Pfam" id="PF14056">
    <property type="entry name" value="DUF4250"/>
    <property type="match status" value="1"/>
</dbReference>
<dbReference type="GeneID" id="55476311"/>
<protein>
    <recommendedName>
        <fullName evidence="3">DUF4250 domain-containing protein</fullName>
    </recommendedName>
</protein>
<dbReference type="AlphaFoldDB" id="A0A1S8NIM1"/>
<sequence>MTDNSIKTMDPNILLSIINTKLRDQYSSLDILCEELMITKDEVIKKLNDIGYNYNQSENQFK</sequence>
<reference evidence="1 2" key="1">
    <citation type="submission" date="2016-05" db="EMBL/GenBank/DDBJ databases">
        <title>Microbial solvent formation.</title>
        <authorList>
            <person name="Poehlein A."/>
            <person name="Montoya Solano J.D."/>
            <person name="Flitsch S."/>
            <person name="Krabben P."/>
            <person name="Duerre P."/>
            <person name="Daniel R."/>
        </authorList>
    </citation>
    <scope>NUCLEOTIDE SEQUENCE [LARGE SCALE GENOMIC DNA]</scope>
    <source>
        <strain evidence="1 2">L1-8</strain>
    </source>
</reference>
<dbReference type="RefSeq" id="WP_022749457.1">
    <property type="nucleotide sequence ID" value="NZ_CP016086.1"/>
</dbReference>
<gene>
    <name evidence="1" type="ORF">CLOSAC_06000</name>
</gene>
<proteinExistence type="predicted"/>
<evidence type="ECO:0000313" key="2">
    <source>
        <dbReference type="Proteomes" id="UP000191154"/>
    </source>
</evidence>
<dbReference type="Proteomes" id="UP000191154">
    <property type="component" value="Unassembled WGS sequence"/>
</dbReference>
<comment type="caution">
    <text evidence="1">The sequence shown here is derived from an EMBL/GenBank/DDBJ whole genome shotgun (WGS) entry which is preliminary data.</text>
</comment>
<dbReference type="STRING" id="169679.CSACC_39950"/>
<evidence type="ECO:0008006" key="3">
    <source>
        <dbReference type="Google" id="ProtNLM"/>
    </source>
</evidence>
<organism evidence="1 2">
    <name type="scientific">Clostridium saccharobutylicum</name>
    <dbReference type="NCBI Taxonomy" id="169679"/>
    <lineage>
        <taxon>Bacteria</taxon>
        <taxon>Bacillati</taxon>
        <taxon>Bacillota</taxon>
        <taxon>Clostridia</taxon>
        <taxon>Eubacteriales</taxon>
        <taxon>Clostridiaceae</taxon>
        <taxon>Clostridium</taxon>
    </lineage>
</organism>
<evidence type="ECO:0000313" key="1">
    <source>
        <dbReference type="EMBL" id="OOM16329.1"/>
    </source>
</evidence>
<name>A0A1S8NIM1_CLOSA</name>
<accession>A0A1S8NIM1</accession>
<dbReference type="EMBL" id="LZYZ01000001">
    <property type="protein sequence ID" value="OOM16329.1"/>
    <property type="molecule type" value="Genomic_DNA"/>
</dbReference>
<dbReference type="InterPro" id="IPR025346">
    <property type="entry name" value="DUF4250"/>
</dbReference>